<reference evidence="2 3" key="1">
    <citation type="submission" date="2015-12" db="EMBL/GenBank/DDBJ databases">
        <authorList>
            <person name="Shamseldin A."/>
            <person name="Moawad H."/>
            <person name="Abd El-Rahim W.M."/>
            <person name="Sadowsky M.J."/>
        </authorList>
    </citation>
    <scope>NUCLEOTIDE SEQUENCE [LARGE SCALE GENOMIC DNA]</scope>
    <source>
        <strain evidence="2 3">WF1</strain>
    </source>
</reference>
<evidence type="ECO:0000313" key="2">
    <source>
        <dbReference type="EMBL" id="OQK15853.1"/>
    </source>
</evidence>
<dbReference type="InterPro" id="IPR035897">
    <property type="entry name" value="Toll_tir_struct_dom_sf"/>
</dbReference>
<evidence type="ECO:0000259" key="1">
    <source>
        <dbReference type="PROSITE" id="PS50104"/>
    </source>
</evidence>
<comment type="caution">
    <text evidence="2">The sequence shown here is derived from an EMBL/GenBank/DDBJ whole genome shotgun (WGS) entry which is preliminary data.</text>
</comment>
<dbReference type="PROSITE" id="PS50104">
    <property type="entry name" value="TIR"/>
    <property type="match status" value="1"/>
</dbReference>
<feature type="domain" description="TIR" evidence="1">
    <location>
        <begin position="15"/>
        <end position="142"/>
    </location>
</feature>
<gene>
    <name evidence="2" type="ORF">AU255_16820</name>
</gene>
<dbReference type="STRING" id="1420851.AU255_16820"/>
<dbReference type="AlphaFoldDB" id="A0A1V8M376"/>
<dbReference type="Pfam" id="PF13676">
    <property type="entry name" value="TIR_2"/>
    <property type="match status" value="1"/>
</dbReference>
<dbReference type="Proteomes" id="UP000191980">
    <property type="component" value="Unassembled WGS sequence"/>
</dbReference>
<organism evidence="2 3">
    <name type="scientific">Methyloprofundus sedimenti</name>
    <dbReference type="NCBI Taxonomy" id="1420851"/>
    <lineage>
        <taxon>Bacteria</taxon>
        <taxon>Pseudomonadati</taxon>
        <taxon>Pseudomonadota</taxon>
        <taxon>Gammaproteobacteria</taxon>
        <taxon>Methylococcales</taxon>
        <taxon>Methylococcaceae</taxon>
        <taxon>Methyloprofundus</taxon>
    </lineage>
</organism>
<dbReference type="SUPFAM" id="SSF52200">
    <property type="entry name" value="Toll/Interleukin receptor TIR domain"/>
    <property type="match status" value="1"/>
</dbReference>
<evidence type="ECO:0000313" key="3">
    <source>
        <dbReference type="Proteomes" id="UP000191980"/>
    </source>
</evidence>
<sequence length="177" mass="21059">MKCRKIHTKQYKNISAMKIFWSYAKLDDQKPYKLTTLREAFKIILDETIGFETKIVVDVHDLKWGDDWYEKLDHLVSDADLFLPIMSPSYFNSKMCMRELNWAISKKTIIPIYYRDCPKGMHCSFKENNAENKDLNKMSAKITTFQYKDFRYLRNKGVSSELVQDFLDKISIDIDRI</sequence>
<dbReference type="EMBL" id="LPUF01000003">
    <property type="protein sequence ID" value="OQK15853.1"/>
    <property type="molecule type" value="Genomic_DNA"/>
</dbReference>
<name>A0A1V8M376_9GAMM</name>
<dbReference type="InterPro" id="IPR000157">
    <property type="entry name" value="TIR_dom"/>
</dbReference>
<dbReference type="GO" id="GO:0007165">
    <property type="term" value="P:signal transduction"/>
    <property type="evidence" value="ECO:0007669"/>
    <property type="project" value="InterPro"/>
</dbReference>
<accession>A0A1V8M376</accession>
<dbReference type="Gene3D" id="3.40.50.10140">
    <property type="entry name" value="Toll/interleukin-1 receptor homology (TIR) domain"/>
    <property type="match status" value="1"/>
</dbReference>
<proteinExistence type="predicted"/>
<protein>
    <recommendedName>
        <fullName evidence="1">TIR domain-containing protein</fullName>
    </recommendedName>
</protein>
<keyword evidence="3" id="KW-1185">Reference proteome</keyword>